<dbReference type="InterPro" id="IPR035976">
    <property type="entry name" value="Sushi/SCR/CCP_sf"/>
</dbReference>
<dbReference type="PANTHER" id="PTHR19325:SF575">
    <property type="entry name" value="LOCOMOTION-RELATED PROTEIN HIKARU GENKI"/>
    <property type="match status" value="1"/>
</dbReference>
<evidence type="ECO:0000259" key="7">
    <source>
        <dbReference type="PROSITE" id="PS50923"/>
    </source>
</evidence>
<dbReference type="Gene3D" id="2.10.70.10">
    <property type="entry name" value="Complement Module, domain 1"/>
    <property type="match status" value="2"/>
</dbReference>
<dbReference type="PROSITE" id="PS50923">
    <property type="entry name" value="SUSHI"/>
    <property type="match status" value="1"/>
</dbReference>
<keyword evidence="2" id="KW-0677">Repeat</keyword>
<dbReference type="PANTHER" id="PTHR19325">
    <property type="entry name" value="COMPLEMENT COMPONENT-RELATED SUSHI DOMAIN-CONTAINING"/>
    <property type="match status" value="1"/>
</dbReference>
<dbReference type="CDD" id="cd00033">
    <property type="entry name" value="CCP"/>
    <property type="match status" value="1"/>
</dbReference>
<reference evidence="8" key="1">
    <citation type="submission" date="2020-07" db="EMBL/GenBank/DDBJ databases">
        <title>The High-quality genome of the commercially important snow crab, Chionoecetes opilio.</title>
        <authorList>
            <person name="Jeong J.-H."/>
            <person name="Ryu S."/>
        </authorList>
    </citation>
    <scope>NUCLEOTIDE SEQUENCE</scope>
    <source>
        <strain evidence="8">MADBK_172401_WGS</strain>
        <tissue evidence="8">Digestive gland</tissue>
    </source>
</reference>
<dbReference type="AlphaFoldDB" id="A0A8J4XRM5"/>
<keyword evidence="3" id="KW-1015">Disulfide bond</keyword>
<keyword evidence="6" id="KW-0732">Signal</keyword>
<dbReference type="InterPro" id="IPR050350">
    <property type="entry name" value="Compl-Cell_Adhes-Reg"/>
</dbReference>
<comment type="caution">
    <text evidence="8">The sequence shown here is derived from an EMBL/GenBank/DDBJ whole genome shotgun (WGS) entry which is preliminary data.</text>
</comment>
<feature type="chain" id="PRO_5035288724" description="Sushi domain-containing protein" evidence="6">
    <location>
        <begin position="27"/>
        <end position="216"/>
    </location>
</feature>
<evidence type="ECO:0000256" key="5">
    <source>
        <dbReference type="PROSITE-ProRule" id="PRU00302"/>
    </source>
</evidence>
<comment type="caution">
    <text evidence="5">Lacks conserved residue(s) required for the propagation of feature annotation.</text>
</comment>
<evidence type="ECO:0000256" key="1">
    <source>
        <dbReference type="ARBA" id="ARBA00022659"/>
    </source>
</evidence>
<dbReference type="Pfam" id="PF00084">
    <property type="entry name" value="Sushi"/>
    <property type="match status" value="2"/>
</dbReference>
<dbReference type="InterPro" id="IPR000436">
    <property type="entry name" value="Sushi_SCR_CCP_dom"/>
</dbReference>
<evidence type="ECO:0000256" key="4">
    <source>
        <dbReference type="ARBA" id="ARBA00023180"/>
    </source>
</evidence>
<keyword evidence="9" id="KW-1185">Reference proteome</keyword>
<evidence type="ECO:0000256" key="6">
    <source>
        <dbReference type="SAM" id="SignalP"/>
    </source>
</evidence>
<evidence type="ECO:0000313" key="9">
    <source>
        <dbReference type="Proteomes" id="UP000770661"/>
    </source>
</evidence>
<organism evidence="8 9">
    <name type="scientific">Chionoecetes opilio</name>
    <name type="common">Atlantic snow crab</name>
    <name type="synonym">Cancer opilio</name>
    <dbReference type="NCBI Taxonomy" id="41210"/>
    <lineage>
        <taxon>Eukaryota</taxon>
        <taxon>Metazoa</taxon>
        <taxon>Ecdysozoa</taxon>
        <taxon>Arthropoda</taxon>
        <taxon>Crustacea</taxon>
        <taxon>Multicrustacea</taxon>
        <taxon>Malacostraca</taxon>
        <taxon>Eumalacostraca</taxon>
        <taxon>Eucarida</taxon>
        <taxon>Decapoda</taxon>
        <taxon>Pleocyemata</taxon>
        <taxon>Brachyura</taxon>
        <taxon>Eubrachyura</taxon>
        <taxon>Majoidea</taxon>
        <taxon>Majidae</taxon>
        <taxon>Chionoecetes</taxon>
    </lineage>
</organism>
<keyword evidence="4" id="KW-0325">Glycoprotein</keyword>
<protein>
    <recommendedName>
        <fullName evidence="7">Sushi domain-containing protein</fullName>
    </recommendedName>
</protein>
<evidence type="ECO:0000313" key="8">
    <source>
        <dbReference type="EMBL" id="KAG0713466.1"/>
    </source>
</evidence>
<evidence type="ECO:0000256" key="3">
    <source>
        <dbReference type="ARBA" id="ARBA00023157"/>
    </source>
</evidence>
<feature type="signal peptide" evidence="6">
    <location>
        <begin position="1"/>
        <end position="26"/>
    </location>
</feature>
<dbReference type="SMART" id="SM00032">
    <property type="entry name" value="CCP"/>
    <property type="match status" value="1"/>
</dbReference>
<name>A0A8J4XRM5_CHIOP</name>
<gene>
    <name evidence="8" type="ORF">GWK47_001840</name>
</gene>
<dbReference type="Proteomes" id="UP000770661">
    <property type="component" value="Unassembled WGS sequence"/>
</dbReference>
<feature type="domain" description="Sushi" evidence="7">
    <location>
        <begin position="52"/>
        <end position="115"/>
    </location>
</feature>
<dbReference type="OrthoDB" id="6360377at2759"/>
<keyword evidence="1 5" id="KW-0768">Sushi</keyword>
<dbReference type="EMBL" id="JACEEZ010021472">
    <property type="protein sequence ID" value="KAG0713466.1"/>
    <property type="molecule type" value="Genomic_DNA"/>
</dbReference>
<sequence length="216" mass="23926">MFLFLVGRATMMRMVVLMMVMVVVMAAMVVMATAAGTDDEVNLISRANMSTDKCSSLHISQGQVSPHKRSYLVGEVVTVRCARGYVLRWEHKLHCGPEGVWHNPEGYAVLPHCRSLQCGSPEIIPRGKVDTSWHPTPLTTGGAWRPGGGGEERRLEGVWYRRKRVWAEYSCEAGYRLLSAHASHASHLSQHLTCRHGEWQGEVPQCGECVGEGEGL</sequence>
<evidence type="ECO:0000256" key="2">
    <source>
        <dbReference type="ARBA" id="ARBA00022737"/>
    </source>
</evidence>
<proteinExistence type="predicted"/>
<dbReference type="SUPFAM" id="SSF57535">
    <property type="entry name" value="Complement control module/SCR domain"/>
    <property type="match status" value="2"/>
</dbReference>
<accession>A0A8J4XRM5</accession>